<dbReference type="PROSITE" id="PS50158">
    <property type="entry name" value="ZF_CCHC"/>
    <property type="match status" value="1"/>
</dbReference>
<dbReference type="InterPro" id="IPR001878">
    <property type="entry name" value="Znf_CCHC"/>
</dbReference>
<dbReference type="GO" id="GO:0003676">
    <property type="term" value="F:nucleic acid binding"/>
    <property type="evidence" value="ECO:0007669"/>
    <property type="project" value="InterPro"/>
</dbReference>
<reference evidence="4" key="1">
    <citation type="journal article" date="2023" name="G3 (Bethesda)">
        <title>A reference genome for the long-term kleptoplast-retaining sea slug Elysia crispata morphotype clarki.</title>
        <authorList>
            <person name="Eastman K.E."/>
            <person name="Pendleton A.L."/>
            <person name="Shaikh M.A."/>
            <person name="Suttiyut T."/>
            <person name="Ogas R."/>
            <person name="Tomko P."/>
            <person name="Gavelis G."/>
            <person name="Widhalm J.R."/>
            <person name="Wisecaver J.H."/>
        </authorList>
    </citation>
    <scope>NUCLEOTIDE SEQUENCE</scope>
    <source>
        <strain evidence="4">ECLA1</strain>
    </source>
</reference>
<organism evidence="4 5">
    <name type="scientific">Elysia crispata</name>
    <name type="common">lettuce slug</name>
    <dbReference type="NCBI Taxonomy" id="231223"/>
    <lineage>
        <taxon>Eukaryota</taxon>
        <taxon>Metazoa</taxon>
        <taxon>Spiralia</taxon>
        <taxon>Lophotrochozoa</taxon>
        <taxon>Mollusca</taxon>
        <taxon>Gastropoda</taxon>
        <taxon>Heterobranchia</taxon>
        <taxon>Euthyneura</taxon>
        <taxon>Panpulmonata</taxon>
        <taxon>Sacoglossa</taxon>
        <taxon>Placobranchoidea</taxon>
        <taxon>Plakobranchidae</taxon>
        <taxon>Elysia</taxon>
    </lineage>
</organism>
<feature type="compositionally biased region" description="Basic and acidic residues" evidence="2">
    <location>
        <begin position="285"/>
        <end position="294"/>
    </location>
</feature>
<dbReference type="AlphaFoldDB" id="A0AAE1DGI6"/>
<dbReference type="SMART" id="SM00343">
    <property type="entry name" value="ZnF_C2HC"/>
    <property type="match status" value="1"/>
</dbReference>
<dbReference type="SUPFAM" id="SSF57756">
    <property type="entry name" value="Retrovirus zinc finger-like domains"/>
    <property type="match status" value="1"/>
</dbReference>
<feature type="region of interest" description="Disordered" evidence="2">
    <location>
        <begin position="277"/>
        <end position="314"/>
    </location>
</feature>
<evidence type="ECO:0000256" key="2">
    <source>
        <dbReference type="SAM" id="MobiDB-lite"/>
    </source>
</evidence>
<dbReference type="EMBL" id="JAWDGP010003996">
    <property type="protein sequence ID" value="KAK3768945.1"/>
    <property type="molecule type" value="Genomic_DNA"/>
</dbReference>
<feature type="region of interest" description="Disordered" evidence="2">
    <location>
        <begin position="234"/>
        <end position="260"/>
    </location>
</feature>
<feature type="compositionally biased region" description="Polar residues" evidence="2">
    <location>
        <begin position="243"/>
        <end position="260"/>
    </location>
</feature>
<evidence type="ECO:0000259" key="3">
    <source>
        <dbReference type="PROSITE" id="PS50158"/>
    </source>
</evidence>
<dbReference type="Proteomes" id="UP001283361">
    <property type="component" value="Unassembled WGS sequence"/>
</dbReference>
<keyword evidence="1" id="KW-0479">Metal-binding</keyword>
<keyword evidence="5" id="KW-1185">Reference proteome</keyword>
<comment type="caution">
    <text evidence="4">The sequence shown here is derived from an EMBL/GenBank/DDBJ whole genome shotgun (WGS) entry which is preliminary data.</text>
</comment>
<dbReference type="InterPro" id="IPR036875">
    <property type="entry name" value="Znf_CCHC_sf"/>
</dbReference>
<protein>
    <recommendedName>
        <fullName evidence="3">CCHC-type domain-containing protein</fullName>
    </recommendedName>
</protein>
<keyword evidence="1" id="KW-0862">Zinc</keyword>
<feature type="domain" description="CCHC-type" evidence="3">
    <location>
        <begin position="274"/>
        <end position="289"/>
    </location>
</feature>
<feature type="compositionally biased region" description="Polar residues" evidence="2">
    <location>
        <begin position="296"/>
        <end position="314"/>
    </location>
</feature>
<evidence type="ECO:0000256" key="1">
    <source>
        <dbReference type="PROSITE-ProRule" id="PRU00047"/>
    </source>
</evidence>
<gene>
    <name evidence="4" type="ORF">RRG08_060381</name>
</gene>
<evidence type="ECO:0000313" key="4">
    <source>
        <dbReference type="EMBL" id="KAK3768945.1"/>
    </source>
</evidence>
<name>A0AAE1DGI6_9GAST</name>
<dbReference type="GO" id="GO:0008270">
    <property type="term" value="F:zinc ion binding"/>
    <property type="evidence" value="ECO:0007669"/>
    <property type="project" value="UniProtKB-KW"/>
</dbReference>
<accession>A0AAE1DGI6</accession>
<keyword evidence="1" id="KW-0863">Zinc-finger</keyword>
<proteinExistence type="predicted"/>
<evidence type="ECO:0000313" key="5">
    <source>
        <dbReference type="Proteomes" id="UP001283361"/>
    </source>
</evidence>
<sequence>MAQRTDLSETHKASFVWSHLGKEVKGEISCQGIDFKDKAKMLEALQTTYGDQRPISSLSLSFHSTRQEGYEGIRQFSTRLHTAFSDPNKQLQRHNSTLVDETWLREQFVEGLRDEHLKLSLRQCILAQPQANFKEVRKAVLAWKPEIYEDTNCNLIRPDGPPRQPHPSCDESVSDTETKLRSVVLEQEKLLKTQNELMKCGSETFEKVNSALEEHEHFRTEIKEKLAAVQREISHLKPARPPRSNNYSNSGRDNNGFNNMSQLKSYRRNRSDQCFACGKPGHSAAHCDQHRREGPSWQNSRQPQQPHSGNMHLQ</sequence>